<proteinExistence type="predicted"/>
<accession>A0A4Q9FWV2</accession>
<gene>
    <name evidence="2" type="ORF">EYD46_01850</name>
</gene>
<dbReference type="RefSeq" id="WP_130935348.1">
    <property type="nucleotide sequence ID" value="NZ_BMEE01000001.1"/>
</dbReference>
<dbReference type="AlphaFoldDB" id="A0A4Q9FWV2"/>
<evidence type="ECO:0000256" key="1">
    <source>
        <dbReference type="SAM" id="MobiDB-lite"/>
    </source>
</evidence>
<protein>
    <submittedName>
        <fullName evidence="2">Uncharacterized protein</fullName>
    </submittedName>
</protein>
<sequence length="115" mass="13255">MKTENESQSIELNNGKIEFKLHVRALEPINGEEDSVDLDFNGIQLNEVKEWVVDRELHPIENALRSNGSNLNQVFDTEFFERDGVYFTERINPENEKSPGPRCKTSHIEVVNNNP</sequence>
<comment type="caution">
    <text evidence="2">The sequence shown here is derived from an EMBL/GenBank/DDBJ whole genome shotgun (WGS) entry which is preliminary data.</text>
</comment>
<evidence type="ECO:0000313" key="3">
    <source>
        <dbReference type="Proteomes" id="UP000292372"/>
    </source>
</evidence>
<feature type="region of interest" description="Disordered" evidence="1">
    <location>
        <begin position="91"/>
        <end position="115"/>
    </location>
</feature>
<reference evidence="2 3" key="1">
    <citation type="journal article" date="2015" name="Int. J. Syst. Evol. Microbiol.">
        <title>Hyunsoonleella pacifica sp. nov., isolated from seawater of South Pacific Gyre.</title>
        <authorList>
            <person name="Gao X."/>
            <person name="Zhang Z."/>
            <person name="Dai X."/>
            <person name="Zhang X.H."/>
        </authorList>
    </citation>
    <scope>NUCLEOTIDE SEQUENCE [LARGE SCALE GENOMIC DNA]</scope>
    <source>
        <strain evidence="2 3">SW033</strain>
    </source>
</reference>
<dbReference type="EMBL" id="SIRS01000001">
    <property type="protein sequence ID" value="TBN18832.1"/>
    <property type="molecule type" value="Genomic_DNA"/>
</dbReference>
<dbReference type="OrthoDB" id="1165055at2"/>
<evidence type="ECO:0000313" key="2">
    <source>
        <dbReference type="EMBL" id="TBN18832.1"/>
    </source>
</evidence>
<dbReference type="Proteomes" id="UP000292372">
    <property type="component" value="Unassembled WGS sequence"/>
</dbReference>
<organism evidence="2 3">
    <name type="scientific">Hyunsoonleella pacifica</name>
    <dbReference type="NCBI Taxonomy" id="1080224"/>
    <lineage>
        <taxon>Bacteria</taxon>
        <taxon>Pseudomonadati</taxon>
        <taxon>Bacteroidota</taxon>
        <taxon>Flavobacteriia</taxon>
        <taxon>Flavobacteriales</taxon>
        <taxon>Flavobacteriaceae</taxon>
    </lineage>
</organism>
<keyword evidence="3" id="KW-1185">Reference proteome</keyword>
<name>A0A4Q9FWV2_9FLAO</name>